<evidence type="ECO:0000313" key="2">
    <source>
        <dbReference type="EMBL" id="KAE9407747.1"/>
    </source>
</evidence>
<feature type="region of interest" description="Disordered" evidence="1">
    <location>
        <begin position="135"/>
        <end position="181"/>
    </location>
</feature>
<proteinExistence type="predicted"/>
<evidence type="ECO:0000256" key="1">
    <source>
        <dbReference type="SAM" id="MobiDB-lite"/>
    </source>
</evidence>
<feature type="region of interest" description="Disordered" evidence="1">
    <location>
        <begin position="216"/>
        <end position="236"/>
    </location>
</feature>
<keyword evidence="3" id="KW-1185">Reference proteome</keyword>
<feature type="region of interest" description="Disordered" evidence="1">
    <location>
        <begin position="1"/>
        <end position="121"/>
    </location>
</feature>
<organism evidence="2 3">
    <name type="scientific">Gymnopus androsaceus JB14</name>
    <dbReference type="NCBI Taxonomy" id="1447944"/>
    <lineage>
        <taxon>Eukaryota</taxon>
        <taxon>Fungi</taxon>
        <taxon>Dikarya</taxon>
        <taxon>Basidiomycota</taxon>
        <taxon>Agaricomycotina</taxon>
        <taxon>Agaricomycetes</taxon>
        <taxon>Agaricomycetidae</taxon>
        <taxon>Agaricales</taxon>
        <taxon>Marasmiineae</taxon>
        <taxon>Omphalotaceae</taxon>
        <taxon>Gymnopus</taxon>
    </lineage>
</organism>
<feature type="compositionally biased region" description="Low complexity" evidence="1">
    <location>
        <begin position="421"/>
        <end position="439"/>
    </location>
</feature>
<dbReference type="EMBL" id="ML769394">
    <property type="protein sequence ID" value="KAE9407747.1"/>
    <property type="molecule type" value="Genomic_DNA"/>
</dbReference>
<feature type="region of interest" description="Disordered" evidence="1">
    <location>
        <begin position="392"/>
        <end position="492"/>
    </location>
</feature>
<sequence>MTDYAYSYTAPTTGSIGSPRSMMSPRSRRSHRPRQRQDDYRYHTSPNYNNDPNDIHHARSEESDDVPENLHFDQEGPTAINVDPGAPVLAGAGGESIRDAEVAEEQKREIARERGGDNNFVGGFVTAAVKRAFSKSRGRRRAGVDGDGDGDLEAGYGVVDEDRSPSSSETMYEYPEPDDGTTAVDHQPQVVVPMPNPGHYVTPVIAEPQLAPDYAKMDSPYGLTGSSESDSSGADGDNTYMSRLAKFFKHLNDLPWVAESRVTVDYYPGQAKRRGRSRPGHGKRILSWYNRHAFPALNNTNRNSLDLNASPSPKPEPLAMAQYQTFQAVMPARGVGSANQPLILPTVPISPEQVDPARAFYAEPISATTTTPPPFPLAPPTPSLSPLPPPPPISIPPVARSAGGHSARTTRTAGGRSIVYSVVNPSAPSSSSSSAVTSPLTKTPRTRNHAMAMDMTGYTPSQPLEGSFYGRAIHPGEEPPAVYPYPTTGGQP</sequence>
<protein>
    <submittedName>
        <fullName evidence="2">Uncharacterized protein</fullName>
    </submittedName>
</protein>
<name>A0A6A4IF71_9AGAR</name>
<dbReference type="OrthoDB" id="3244156at2759"/>
<accession>A0A6A4IF71</accession>
<feature type="compositionally biased region" description="Low complexity" evidence="1">
    <location>
        <begin position="225"/>
        <end position="236"/>
    </location>
</feature>
<gene>
    <name evidence="2" type="ORF">BT96DRAFT_83118</name>
</gene>
<feature type="compositionally biased region" description="Basic and acidic residues" evidence="1">
    <location>
        <begin position="96"/>
        <end position="116"/>
    </location>
</feature>
<reference evidence="2" key="1">
    <citation type="journal article" date="2019" name="Environ. Microbiol.">
        <title>Fungal ecological strategies reflected in gene transcription - a case study of two litter decomposers.</title>
        <authorList>
            <person name="Barbi F."/>
            <person name="Kohler A."/>
            <person name="Barry K."/>
            <person name="Baskaran P."/>
            <person name="Daum C."/>
            <person name="Fauchery L."/>
            <person name="Ihrmark K."/>
            <person name="Kuo A."/>
            <person name="LaButti K."/>
            <person name="Lipzen A."/>
            <person name="Morin E."/>
            <person name="Grigoriev I.V."/>
            <person name="Henrissat B."/>
            <person name="Lindahl B."/>
            <person name="Martin F."/>
        </authorList>
    </citation>
    <scope>NUCLEOTIDE SEQUENCE</scope>
    <source>
        <strain evidence="2">JB14</strain>
    </source>
</reference>
<evidence type="ECO:0000313" key="3">
    <source>
        <dbReference type="Proteomes" id="UP000799118"/>
    </source>
</evidence>
<dbReference type="AlphaFoldDB" id="A0A6A4IF71"/>
<dbReference type="Proteomes" id="UP000799118">
    <property type="component" value="Unassembled WGS sequence"/>
</dbReference>